<sequence length="188" mass="22020">MHSDPDLALVDRILAGDTSAFHELMDRHKRYVFTVAFRILNQREEAEEAAQDAFVKALSALETFNRDAKFSTWLYRITCNAALARRRKKRLTTQSIDDPQFYHLPDEGGPAEWQQAERRKFVQQALQQLPPDDVMVLTLFYFQERSLEEMAETTGIVENTLKIKLFRARKRFAKELNLLLKEETKELL</sequence>
<dbReference type="Gene3D" id="1.10.1740.10">
    <property type="match status" value="1"/>
</dbReference>
<dbReference type="InterPro" id="IPR013325">
    <property type="entry name" value="RNA_pol_sigma_r2"/>
</dbReference>
<evidence type="ECO:0000256" key="5">
    <source>
        <dbReference type="ARBA" id="ARBA00023163"/>
    </source>
</evidence>
<dbReference type="EMBL" id="FNFO01000017">
    <property type="protein sequence ID" value="SDM61517.1"/>
    <property type="molecule type" value="Genomic_DNA"/>
</dbReference>
<dbReference type="Gene3D" id="1.10.10.10">
    <property type="entry name" value="Winged helix-like DNA-binding domain superfamily/Winged helix DNA-binding domain"/>
    <property type="match status" value="1"/>
</dbReference>
<accession>A0A1G9UNX2</accession>
<dbReference type="GO" id="GO:0016987">
    <property type="term" value="F:sigma factor activity"/>
    <property type="evidence" value="ECO:0007669"/>
    <property type="project" value="UniProtKB-KW"/>
</dbReference>
<dbReference type="AlphaFoldDB" id="A0A1G9UNX2"/>
<protein>
    <submittedName>
        <fullName evidence="8">RNA polymerase sigma-70 factor, ECF subfamily</fullName>
    </submittedName>
</protein>
<keyword evidence="9" id="KW-1185">Reference proteome</keyword>
<evidence type="ECO:0000259" key="6">
    <source>
        <dbReference type="Pfam" id="PF04542"/>
    </source>
</evidence>
<feature type="domain" description="RNA polymerase sigma factor 70 region 4 type 2" evidence="7">
    <location>
        <begin position="122"/>
        <end position="171"/>
    </location>
</feature>
<dbReference type="RefSeq" id="WP_089688372.1">
    <property type="nucleotide sequence ID" value="NZ_FNFO01000017.1"/>
</dbReference>
<keyword evidence="4" id="KW-0238">DNA-binding</keyword>
<dbReference type="NCBIfam" id="TIGR02937">
    <property type="entry name" value="sigma70-ECF"/>
    <property type="match status" value="1"/>
</dbReference>
<keyword evidence="2" id="KW-0805">Transcription regulation</keyword>
<dbReference type="InterPro" id="IPR014284">
    <property type="entry name" value="RNA_pol_sigma-70_dom"/>
</dbReference>
<dbReference type="InterPro" id="IPR039425">
    <property type="entry name" value="RNA_pol_sigma-70-like"/>
</dbReference>
<dbReference type="GO" id="GO:0003677">
    <property type="term" value="F:DNA binding"/>
    <property type="evidence" value="ECO:0007669"/>
    <property type="project" value="UniProtKB-KW"/>
</dbReference>
<dbReference type="Proteomes" id="UP000198510">
    <property type="component" value="Unassembled WGS sequence"/>
</dbReference>
<dbReference type="OrthoDB" id="1027298at2"/>
<evidence type="ECO:0000256" key="1">
    <source>
        <dbReference type="ARBA" id="ARBA00010641"/>
    </source>
</evidence>
<keyword evidence="3" id="KW-0731">Sigma factor</keyword>
<dbReference type="PANTHER" id="PTHR43133">
    <property type="entry name" value="RNA POLYMERASE ECF-TYPE SIGMA FACTO"/>
    <property type="match status" value="1"/>
</dbReference>
<evidence type="ECO:0000313" key="8">
    <source>
        <dbReference type="EMBL" id="SDM61517.1"/>
    </source>
</evidence>
<evidence type="ECO:0000313" key="9">
    <source>
        <dbReference type="Proteomes" id="UP000198510"/>
    </source>
</evidence>
<keyword evidence="5" id="KW-0804">Transcription</keyword>
<gene>
    <name evidence="8" type="ORF">SAMN05421823_11726</name>
</gene>
<dbReference type="InterPro" id="IPR013324">
    <property type="entry name" value="RNA_pol_sigma_r3/r4-like"/>
</dbReference>
<evidence type="ECO:0000259" key="7">
    <source>
        <dbReference type="Pfam" id="PF08281"/>
    </source>
</evidence>
<dbReference type="SUPFAM" id="SSF88946">
    <property type="entry name" value="Sigma2 domain of RNA polymerase sigma factors"/>
    <property type="match status" value="1"/>
</dbReference>
<dbReference type="PANTHER" id="PTHR43133:SF8">
    <property type="entry name" value="RNA POLYMERASE SIGMA FACTOR HI_1459-RELATED"/>
    <property type="match status" value="1"/>
</dbReference>
<proteinExistence type="inferred from homology"/>
<evidence type="ECO:0000256" key="4">
    <source>
        <dbReference type="ARBA" id="ARBA00023125"/>
    </source>
</evidence>
<dbReference type="Pfam" id="PF08281">
    <property type="entry name" value="Sigma70_r4_2"/>
    <property type="match status" value="1"/>
</dbReference>
<dbReference type="InterPro" id="IPR007627">
    <property type="entry name" value="RNA_pol_sigma70_r2"/>
</dbReference>
<evidence type="ECO:0000256" key="3">
    <source>
        <dbReference type="ARBA" id="ARBA00023082"/>
    </source>
</evidence>
<reference evidence="8 9" key="1">
    <citation type="submission" date="2016-10" db="EMBL/GenBank/DDBJ databases">
        <authorList>
            <person name="de Groot N.N."/>
        </authorList>
    </citation>
    <scope>NUCLEOTIDE SEQUENCE [LARGE SCALE GENOMIC DNA]</scope>
    <source>
        <strain evidence="8 9">DSM 25186</strain>
    </source>
</reference>
<dbReference type="CDD" id="cd06171">
    <property type="entry name" value="Sigma70_r4"/>
    <property type="match status" value="1"/>
</dbReference>
<dbReference type="SUPFAM" id="SSF88659">
    <property type="entry name" value="Sigma3 and sigma4 domains of RNA polymerase sigma factors"/>
    <property type="match status" value="1"/>
</dbReference>
<dbReference type="InterPro" id="IPR013249">
    <property type="entry name" value="RNA_pol_sigma70_r4_t2"/>
</dbReference>
<evidence type="ECO:0000256" key="2">
    <source>
        <dbReference type="ARBA" id="ARBA00023015"/>
    </source>
</evidence>
<organism evidence="8 9">
    <name type="scientific">Catalinimonas alkaloidigena</name>
    <dbReference type="NCBI Taxonomy" id="1075417"/>
    <lineage>
        <taxon>Bacteria</taxon>
        <taxon>Pseudomonadati</taxon>
        <taxon>Bacteroidota</taxon>
        <taxon>Cytophagia</taxon>
        <taxon>Cytophagales</taxon>
        <taxon>Catalimonadaceae</taxon>
        <taxon>Catalinimonas</taxon>
    </lineage>
</organism>
<comment type="similarity">
    <text evidence="1">Belongs to the sigma-70 factor family. ECF subfamily.</text>
</comment>
<feature type="domain" description="RNA polymerase sigma-70 region 2" evidence="6">
    <location>
        <begin position="24"/>
        <end position="90"/>
    </location>
</feature>
<dbReference type="STRING" id="1075417.SAMN05421823_11726"/>
<dbReference type="Pfam" id="PF04542">
    <property type="entry name" value="Sigma70_r2"/>
    <property type="match status" value="1"/>
</dbReference>
<dbReference type="InterPro" id="IPR036388">
    <property type="entry name" value="WH-like_DNA-bd_sf"/>
</dbReference>
<name>A0A1G9UNX2_9BACT</name>
<dbReference type="GO" id="GO:0006352">
    <property type="term" value="P:DNA-templated transcription initiation"/>
    <property type="evidence" value="ECO:0007669"/>
    <property type="project" value="InterPro"/>
</dbReference>